<dbReference type="InterPro" id="IPR002004">
    <property type="entry name" value="PABP_HYD_C"/>
</dbReference>
<dbReference type="GO" id="GO:0003723">
    <property type="term" value="F:RNA binding"/>
    <property type="evidence" value="ECO:0007669"/>
    <property type="project" value="InterPro"/>
</dbReference>
<dbReference type="Pfam" id="PF00658">
    <property type="entry name" value="MLLE"/>
    <property type="match status" value="1"/>
</dbReference>
<organism evidence="2 3">
    <name type="scientific">Papaver nudicaule</name>
    <name type="common">Iceland poppy</name>
    <dbReference type="NCBI Taxonomy" id="74823"/>
    <lineage>
        <taxon>Eukaryota</taxon>
        <taxon>Viridiplantae</taxon>
        <taxon>Streptophyta</taxon>
        <taxon>Embryophyta</taxon>
        <taxon>Tracheophyta</taxon>
        <taxon>Spermatophyta</taxon>
        <taxon>Magnoliopsida</taxon>
        <taxon>Ranunculales</taxon>
        <taxon>Papaveraceae</taxon>
        <taxon>Papaveroideae</taxon>
        <taxon>Papaver</taxon>
    </lineage>
</organism>
<gene>
    <name evidence="2" type="ORF">MKW94_012002</name>
</gene>
<name>A0AA41VMJ7_PAPNU</name>
<keyword evidence="3" id="KW-1185">Reference proteome</keyword>
<feature type="domain" description="PABC" evidence="1">
    <location>
        <begin position="21"/>
        <end position="98"/>
    </location>
</feature>
<dbReference type="Gene3D" id="1.10.1900.10">
    <property type="entry name" value="c-terminal domain of poly(a) binding protein"/>
    <property type="match status" value="1"/>
</dbReference>
<comment type="caution">
    <text evidence="2">The sequence shown here is derived from an EMBL/GenBank/DDBJ whole genome shotgun (WGS) entry which is preliminary data.</text>
</comment>
<protein>
    <recommendedName>
        <fullName evidence="1">PABC domain-containing protein</fullName>
    </recommendedName>
</protein>
<evidence type="ECO:0000259" key="1">
    <source>
        <dbReference type="PROSITE" id="PS51309"/>
    </source>
</evidence>
<dbReference type="InterPro" id="IPR036053">
    <property type="entry name" value="PABP-dom"/>
</dbReference>
<reference evidence="2" key="1">
    <citation type="submission" date="2022-03" db="EMBL/GenBank/DDBJ databases">
        <title>A functionally conserved STORR gene fusion in Papaver species that diverged 16.8 million years ago.</title>
        <authorList>
            <person name="Catania T."/>
        </authorList>
    </citation>
    <scope>NUCLEOTIDE SEQUENCE</scope>
    <source>
        <strain evidence="2">S-191538</strain>
    </source>
</reference>
<evidence type="ECO:0000313" key="3">
    <source>
        <dbReference type="Proteomes" id="UP001177140"/>
    </source>
</evidence>
<dbReference type="AlphaFoldDB" id="A0AA41VMJ7"/>
<evidence type="ECO:0000313" key="2">
    <source>
        <dbReference type="EMBL" id="MCL7043900.1"/>
    </source>
</evidence>
<dbReference type="PROSITE" id="PS51309">
    <property type="entry name" value="PABC"/>
    <property type="match status" value="1"/>
</dbReference>
<dbReference type="Proteomes" id="UP001177140">
    <property type="component" value="Unassembled WGS sequence"/>
</dbReference>
<proteinExistence type="predicted"/>
<sequence length="104" mass="11429">MLPRGGRMYDYPPGRNMPEGAMPGIAGGMPSVPYDMAGNPMRDAENLYPDQLEHEMAAKVTGMLLEMDQTEALYLLESPEELKAKVAEAMKLLRKERSAAATTI</sequence>
<dbReference type="SUPFAM" id="SSF63570">
    <property type="entry name" value="PABC (PABP) domain"/>
    <property type="match status" value="1"/>
</dbReference>
<accession>A0AA41VMJ7</accession>
<dbReference type="EMBL" id="JAJJMA010251789">
    <property type="protein sequence ID" value="MCL7043900.1"/>
    <property type="molecule type" value="Genomic_DNA"/>
</dbReference>
<dbReference type="SMART" id="SM00517">
    <property type="entry name" value="PolyA"/>
    <property type="match status" value="1"/>
</dbReference>